<protein>
    <submittedName>
        <fullName evidence="1">Uncharacterized protein</fullName>
    </submittedName>
</protein>
<evidence type="ECO:0000313" key="2">
    <source>
        <dbReference type="Proteomes" id="UP000621856"/>
    </source>
</evidence>
<gene>
    <name evidence="1" type="ORF">GCM10011355_10680</name>
</gene>
<proteinExistence type="predicted"/>
<organism evidence="1 2">
    <name type="scientific">Aquisalinus luteolus</name>
    <dbReference type="NCBI Taxonomy" id="1566827"/>
    <lineage>
        <taxon>Bacteria</taxon>
        <taxon>Pseudomonadati</taxon>
        <taxon>Pseudomonadota</taxon>
        <taxon>Alphaproteobacteria</taxon>
        <taxon>Parvularculales</taxon>
        <taxon>Parvularculaceae</taxon>
        <taxon>Aquisalinus</taxon>
    </lineage>
</organism>
<name>A0A8J3A2G7_9PROT</name>
<reference evidence="1" key="1">
    <citation type="journal article" date="2014" name="Int. J. Syst. Evol. Microbiol.">
        <title>Complete genome sequence of Corynebacterium casei LMG S-19264T (=DSM 44701T), isolated from a smear-ripened cheese.</title>
        <authorList>
            <consortium name="US DOE Joint Genome Institute (JGI-PGF)"/>
            <person name="Walter F."/>
            <person name="Albersmeier A."/>
            <person name="Kalinowski J."/>
            <person name="Ruckert C."/>
        </authorList>
    </citation>
    <scope>NUCLEOTIDE SEQUENCE</scope>
    <source>
        <strain evidence="1">CGMCC 1.14984</strain>
    </source>
</reference>
<dbReference type="EMBL" id="BMGZ01000001">
    <property type="protein sequence ID" value="GGH95051.1"/>
    <property type="molecule type" value="Genomic_DNA"/>
</dbReference>
<evidence type="ECO:0000313" key="1">
    <source>
        <dbReference type="EMBL" id="GGH95051.1"/>
    </source>
</evidence>
<dbReference type="AlphaFoldDB" id="A0A8J3A2G7"/>
<comment type="caution">
    <text evidence="1">The sequence shown here is derived from an EMBL/GenBank/DDBJ whole genome shotgun (WGS) entry which is preliminary data.</text>
</comment>
<accession>A0A8J3A2G7</accession>
<reference evidence="1" key="2">
    <citation type="submission" date="2020-09" db="EMBL/GenBank/DDBJ databases">
        <authorList>
            <person name="Sun Q."/>
            <person name="Zhou Y."/>
        </authorList>
    </citation>
    <scope>NUCLEOTIDE SEQUENCE</scope>
    <source>
        <strain evidence="1">CGMCC 1.14984</strain>
    </source>
</reference>
<sequence>MNGSQKLTAPATTHGCLSGHRVLSKAASAFPLALAVLFMLLPLKAAAQDMSNENMPDENTLARLVWSTMITLDDANETGNYAVLHQSGAPEFVRSQSPEKLAGLFSEIRSKNVDLSRTLSISPTWDMPPAINEAGYLRLRGGFEFRPRAVRFDILFRLSEGDWKILGLSVVEMDASPVPQ</sequence>
<dbReference type="Proteomes" id="UP000621856">
    <property type="component" value="Unassembled WGS sequence"/>
</dbReference>